<feature type="compositionally biased region" description="Basic and acidic residues" evidence="1">
    <location>
        <begin position="136"/>
        <end position="160"/>
    </location>
</feature>
<gene>
    <name evidence="2" type="ORF">CGC20_26355</name>
</gene>
<feature type="compositionally biased region" description="Acidic residues" evidence="1">
    <location>
        <begin position="510"/>
        <end position="519"/>
    </location>
</feature>
<comment type="caution">
    <text evidence="2">The sequence shown here is derived from an EMBL/GenBank/DDBJ whole genome shotgun (WGS) entry which is preliminary data.</text>
</comment>
<organism evidence="2 3">
    <name type="scientific">Leishmania donovani</name>
    <dbReference type="NCBI Taxonomy" id="5661"/>
    <lineage>
        <taxon>Eukaryota</taxon>
        <taxon>Discoba</taxon>
        <taxon>Euglenozoa</taxon>
        <taxon>Kinetoplastea</taxon>
        <taxon>Metakinetoplastina</taxon>
        <taxon>Trypanosomatida</taxon>
        <taxon>Trypanosomatidae</taxon>
        <taxon>Leishmaniinae</taxon>
        <taxon>Leishmania</taxon>
    </lineage>
</organism>
<feature type="compositionally biased region" description="Low complexity" evidence="1">
    <location>
        <begin position="476"/>
        <end position="495"/>
    </location>
</feature>
<dbReference type="AlphaFoldDB" id="A0A504XII1"/>
<reference evidence="3" key="1">
    <citation type="submission" date="2019-02" db="EMBL/GenBank/DDBJ databases">
        <title>FDA dAtabase for Regulatory Grade micrObial Sequences (FDA-ARGOS): Supporting development and validation of Infectious Disease Dx tests.</title>
        <authorList>
            <person name="Duncan R."/>
            <person name="Fisher C."/>
            <person name="Tallon L."/>
            <person name="Sadzewicz L."/>
            <person name="Sengamalay N."/>
            <person name="Ott S."/>
            <person name="Godinez A."/>
            <person name="Nagaraj S."/>
            <person name="Vavikolanu K."/>
            <person name="Vyas G."/>
            <person name="Nadendla S."/>
            <person name="Aluvathingal J."/>
            <person name="Sichtig H."/>
        </authorList>
    </citation>
    <scope>NUCLEOTIDE SEQUENCE [LARGE SCALE GENOMIC DNA]</scope>
    <source>
        <strain evidence="3">FDAARGOS_360</strain>
    </source>
</reference>
<dbReference type="VEuPathDB" id="TriTrypDB:LdCL_250024700"/>
<accession>A0A504XII1</accession>
<proteinExistence type="predicted"/>
<dbReference type="VEuPathDB" id="TriTrypDB:LdBPK_251900.1"/>
<feature type="compositionally biased region" description="Acidic residues" evidence="1">
    <location>
        <begin position="446"/>
        <end position="455"/>
    </location>
</feature>
<sequence length="651" mass="71044">MSKTLPSIQVHRPASVEQSHSYSRFSARGAGHEEHHRFYASSARVRSASPGATADSQFTGLSTLPRLPQVEFSLGPIQERVIPPYNDLEDPHLVPYWARKEMLIHERAVQRRRLRRQQEIEQQRKATARRRFLQRRHQEREEMASRKGEQSRQREEERQSMIHNASKNSRRVPTKPLSERKSGAAAGGRSRQQAAAAASHRYYEAGSELHAVDVEERAAGGLPADHEYVTSSSSAATSRSTSSHSDDVSNHRSRRHDEGHYAEEDRAAVPAAPEAADEERTYLDEAGYPTEAAEKADALEVLLGFLVLVLQRSPHEVSPSRHQSSAAASSKSSAAAYFLSHKDVSDAQALPEQEEVHPLEETEQEAKEVYSDDEFEKSSPPAMPLSMQRQPPYTEEEENEPPAADKADEAAKPDAYEEDSSSPSNLSSSKMISHDAADADVPLAEEHEDQPEAYPEDAHGGRGKYSEDAFFKDSAADSAKSSVASSAPRSPAAGSRKSDASGADVPLAEEHEDQPEAYPEDAQWAGEALMTTEDAKPAEDEDKYSEDAFFKDSAADSAKSSVASSAPRSPAAGSRKSDASKEDVEDEFEEELSPRKAADAEHKRRGSAMSSSAVVSLPMAQSAPNSGAGMDAEELGSGANDAYADDFDDDM</sequence>
<feature type="compositionally biased region" description="Low complexity" evidence="1">
    <location>
        <begin position="183"/>
        <end position="199"/>
    </location>
</feature>
<feature type="compositionally biased region" description="Low complexity" evidence="1">
    <location>
        <begin position="555"/>
        <end position="574"/>
    </location>
</feature>
<feature type="compositionally biased region" description="Basic and acidic residues" evidence="1">
    <location>
        <begin position="244"/>
        <end position="267"/>
    </location>
</feature>
<feature type="region of interest" description="Disordered" evidence="1">
    <location>
        <begin position="136"/>
        <end position="199"/>
    </location>
</feature>
<evidence type="ECO:0000313" key="2">
    <source>
        <dbReference type="EMBL" id="TPP48852.1"/>
    </source>
</evidence>
<dbReference type="Proteomes" id="UP000318821">
    <property type="component" value="Unassembled WGS sequence"/>
</dbReference>
<feature type="compositionally biased region" description="Basic and acidic residues" evidence="1">
    <location>
        <begin position="592"/>
        <end position="602"/>
    </location>
</feature>
<feature type="region of interest" description="Disordered" evidence="1">
    <location>
        <begin position="1"/>
        <end position="33"/>
    </location>
</feature>
<feature type="region of interest" description="Disordered" evidence="1">
    <location>
        <begin position="223"/>
        <end position="278"/>
    </location>
</feature>
<feature type="compositionally biased region" description="Basic and acidic residues" evidence="1">
    <location>
        <begin position="354"/>
        <end position="370"/>
    </location>
</feature>
<name>A0A504XII1_LEIDO</name>
<dbReference type="EMBL" id="RHLD01000022">
    <property type="protein sequence ID" value="TPP48852.1"/>
    <property type="molecule type" value="Genomic_DNA"/>
</dbReference>
<protein>
    <submittedName>
        <fullName evidence="2">Uncharacterized protein</fullName>
    </submittedName>
</protein>
<feature type="compositionally biased region" description="Low complexity" evidence="1">
    <location>
        <begin position="229"/>
        <end position="243"/>
    </location>
</feature>
<feature type="compositionally biased region" description="Low complexity" evidence="1">
    <location>
        <begin position="421"/>
        <end position="431"/>
    </location>
</feature>
<evidence type="ECO:0000256" key="1">
    <source>
        <dbReference type="SAM" id="MobiDB-lite"/>
    </source>
</evidence>
<feature type="region of interest" description="Disordered" evidence="1">
    <location>
        <begin position="41"/>
        <end position="60"/>
    </location>
</feature>
<dbReference type="VEuPathDB" id="TriTrypDB:LDHU3_25.2350"/>
<feature type="compositionally biased region" description="Basic and acidic residues" evidence="1">
    <location>
        <begin position="545"/>
        <end position="554"/>
    </location>
</feature>
<feature type="compositionally biased region" description="Basic and acidic residues" evidence="1">
    <location>
        <begin position="403"/>
        <end position="415"/>
    </location>
</feature>
<feature type="compositionally biased region" description="Basic and acidic residues" evidence="1">
    <location>
        <begin position="456"/>
        <end position="475"/>
    </location>
</feature>
<feature type="region of interest" description="Disordered" evidence="1">
    <location>
        <begin position="344"/>
        <end position="651"/>
    </location>
</feature>
<evidence type="ECO:0000313" key="3">
    <source>
        <dbReference type="Proteomes" id="UP000318821"/>
    </source>
</evidence>